<proteinExistence type="predicted"/>
<name>A0ABS9M796_9FIRM</name>
<sequence>MAYSELVKRFDRVRDYMRDFLIFGYKTRGDFDQKSARTYDNERRRIESRLGDGLRWEYRPGGKAVFLSVDASDLPHNPLYRAWQSKSFTDNDITLHFYLLDLLSDGRPRHAEEITDALVERGEQLFELPTVRRKLKEYAELGILDTQKQGRRLYYALSPCSLDSLFPDQTGLSEFLHFFGEAAPLSVVGYFLSSRLGGGNPNLRFKHHFIVHTLEDQILLTALEAVRDGLRLELTNVSGRDGRESVCRVVPVKIMVSVQSGRRYMVARRLDQRRFSTFRLDYIKALTPLPGQEGDKSYRALADLRLAHAWGPALPSHERTRRFSMTVAVDEEHEPHIIQRLRREGRGGQVTRLEPGLWRYTNEVYDVGEMMNWVKTFIGRIVALEGDDPRAIDRFYDDVRRMVGMYGGEE</sequence>
<evidence type="ECO:0000313" key="2">
    <source>
        <dbReference type="EMBL" id="MCG4526674.1"/>
    </source>
</evidence>
<evidence type="ECO:0000259" key="1">
    <source>
        <dbReference type="Pfam" id="PF13280"/>
    </source>
</evidence>
<evidence type="ECO:0000313" key="3">
    <source>
        <dbReference type="Proteomes" id="UP001200313"/>
    </source>
</evidence>
<accession>A0ABS9M796</accession>
<keyword evidence="3" id="KW-1185">Reference proteome</keyword>
<gene>
    <name evidence="2" type="ORF">L0P79_06225</name>
</gene>
<dbReference type="EMBL" id="JAKNJB010000008">
    <property type="protein sequence ID" value="MCG4526674.1"/>
    <property type="molecule type" value="Genomic_DNA"/>
</dbReference>
<dbReference type="Proteomes" id="UP001200313">
    <property type="component" value="Unassembled WGS sequence"/>
</dbReference>
<organism evidence="2 3">
    <name type="scientific">Intestinimonas massiliensis</name>
    <name type="common">ex Afouda et al. 2020</name>
    <dbReference type="NCBI Taxonomy" id="1673721"/>
    <lineage>
        <taxon>Bacteria</taxon>
        <taxon>Bacillati</taxon>
        <taxon>Bacillota</taxon>
        <taxon>Clostridia</taxon>
        <taxon>Eubacteriales</taxon>
        <taxon>Intestinimonas</taxon>
    </lineage>
</organism>
<dbReference type="RefSeq" id="WP_238073599.1">
    <property type="nucleotide sequence ID" value="NZ_JAKNJB010000008.1"/>
</dbReference>
<dbReference type="PROSITE" id="PS52050">
    <property type="entry name" value="WYL"/>
    <property type="match status" value="1"/>
</dbReference>
<dbReference type="InterPro" id="IPR026881">
    <property type="entry name" value="WYL_dom"/>
</dbReference>
<reference evidence="2 3" key="1">
    <citation type="submission" date="2022-01" db="EMBL/GenBank/DDBJ databases">
        <title>Collection of gut derived symbiotic bacterial strains cultured from healthy donors.</title>
        <authorList>
            <person name="Lin H."/>
            <person name="Kohout C."/>
            <person name="Waligurski E."/>
            <person name="Pamer E.G."/>
        </authorList>
    </citation>
    <scope>NUCLEOTIDE SEQUENCE [LARGE SCALE GENOMIC DNA]</scope>
    <source>
        <strain evidence="2 3">DFI.3.7</strain>
    </source>
</reference>
<feature type="domain" description="WYL" evidence="1">
    <location>
        <begin position="218"/>
        <end position="287"/>
    </location>
</feature>
<protein>
    <submittedName>
        <fullName evidence="2">WYL domain-containing transcriptional regulator</fullName>
    </submittedName>
</protein>
<dbReference type="Pfam" id="PF13280">
    <property type="entry name" value="WYL"/>
    <property type="match status" value="1"/>
</dbReference>
<comment type="caution">
    <text evidence="2">The sequence shown here is derived from an EMBL/GenBank/DDBJ whole genome shotgun (WGS) entry which is preliminary data.</text>
</comment>